<evidence type="ECO:0000259" key="2">
    <source>
        <dbReference type="Pfam" id="PF13966"/>
    </source>
</evidence>
<dbReference type="GO" id="GO:0003964">
    <property type="term" value="F:RNA-directed DNA polymerase activity"/>
    <property type="evidence" value="ECO:0007669"/>
    <property type="project" value="UniProtKB-KW"/>
</dbReference>
<protein>
    <submittedName>
        <fullName evidence="3">RNA-directed DNA polymerase, eukaryota, Reverse transcriptase zinc-binding domain protein</fullName>
    </submittedName>
</protein>
<evidence type="ECO:0000256" key="1">
    <source>
        <dbReference type="SAM" id="MobiDB-lite"/>
    </source>
</evidence>
<dbReference type="InterPro" id="IPR040256">
    <property type="entry name" value="At4g02000-like"/>
</dbReference>
<dbReference type="PANTHER" id="PTHR31286">
    <property type="entry name" value="GLYCINE-RICH CELL WALL STRUCTURAL PROTEIN 1.8-LIKE"/>
    <property type="match status" value="1"/>
</dbReference>
<evidence type="ECO:0000313" key="3">
    <source>
        <dbReference type="EMBL" id="PWA54068.1"/>
    </source>
</evidence>
<dbReference type="InterPro" id="IPR026960">
    <property type="entry name" value="RVT-Znf"/>
</dbReference>
<dbReference type="Pfam" id="PF13966">
    <property type="entry name" value="zf-RVT"/>
    <property type="match status" value="1"/>
</dbReference>
<feature type="region of interest" description="Disordered" evidence="1">
    <location>
        <begin position="317"/>
        <end position="337"/>
    </location>
</feature>
<sequence>MENPNSLNPNFGVIGSDEGIAPKRTTRSQIGCMKGANKQPRVSNKDIHVCFQKGDLNLGIKGGRAKKRNKDRNGNEGGCDAGDGVEEEFDGDMGSSVDTQSVDSRSFGESASEKDVEGFNENVVSANTDIHVPVDENPLLSSMGSPTRSPRLLKRGEVLEENGNIASASFSFNNQEKWPSLNKVNNVPSVAVNEKTTAVVHDVNVNMASSSVGVKQVVSFASVVQGLSPSGCNKLKLVPKANGRANFARVLVEVDANNGYVENVDVCYKSLGKTMKLKVEYPWKPPICDTCKVFGHGNENCVNKIVSNADNKKVETNNQAGNDRAQNVGHKNDDWKTVDNKRNAKTSVGANEPVEYSVRQNNIGGGNSYNRGGFGGRGRGGDVGTSDNLKKVDVNDKGKSVMTSKENGQGKGANEKVQQVVSPNRYAALYEENEDVGNDVDKAIMNRINEVCHLCKTNNESHNHLFFACPYSKRLWERLKPLSCLDDIGNDWPYVISGIVNKPASNKIWSIIQRLVFGAAVYFIWQERNVRRAQFVETIEDCLFKIVVDTVRLKLMSLSMKYTTDVAKAAGMWKFKLLCWVAGYVLDWCMLSVWPRILRWIEVAGWSLFHLMDSEVFWVGLLGCKGHKDRKPTMAVKKHCCIIMPSGPCLVKLRKRAVNHHRALELCKSEKQFPKTFCRLK</sequence>
<reference evidence="3 4" key="1">
    <citation type="journal article" date="2018" name="Mol. Plant">
        <title>The genome of Artemisia annua provides insight into the evolution of Asteraceae family and artemisinin biosynthesis.</title>
        <authorList>
            <person name="Shen Q."/>
            <person name="Zhang L."/>
            <person name="Liao Z."/>
            <person name="Wang S."/>
            <person name="Yan T."/>
            <person name="Shi P."/>
            <person name="Liu M."/>
            <person name="Fu X."/>
            <person name="Pan Q."/>
            <person name="Wang Y."/>
            <person name="Lv Z."/>
            <person name="Lu X."/>
            <person name="Zhang F."/>
            <person name="Jiang W."/>
            <person name="Ma Y."/>
            <person name="Chen M."/>
            <person name="Hao X."/>
            <person name="Li L."/>
            <person name="Tang Y."/>
            <person name="Lv G."/>
            <person name="Zhou Y."/>
            <person name="Sun X."/>
            <person name="Brodelius P.E."/>
            <person name="Rose J.K.C."/>
            <person name="Tang K."/>
        </authorList>
    </citation>
    <scope>NUCLEOTIDE SEQUENCE [LARGE SCALE GENOMIC DNA]</scope>
    <source>
        <strain evidence="4">cv. Huhao1</strain>
        <tissue evidence="3">Leaf</tissue>
    </source>
</reference>
<organism evidence="3 4">
    <name type="scientific">Artemisia annua</name>
    <name type="common">Sweet wormwood</name>
    <dbReference type="NCBI Taxonomy" id="35608"/>
    <lineage>
        <taxon>Eukaryota</taxon>
        <taxon>Viridiplantae</taxon>
        <taxon>Streptophyta</taxon>
        <taxon>Embryophyta</taxon>
        <taxon>Tracheophyta</taxon>
        <taxon>Spermatophyta</taxon>
        <taxon>Magnoliopsida</taxon>
        <taxon>eudicotyledons</taxon>
        <taxon>Gunneridae</taxon>
        <taxon>Pentapetalae</taxon>
        <taxon>asterids</taxon>
        <taxon>campanulids</taxon>
        <taxon>Asterales</taxon>
        <taxon>Asteraceae</taxon>
        <taxon>Asteroideae</taxon>
        <taxon>Anthemideae</taxon>
        <taxon>Artemisiinae</taxon>
        <taxon>Artemisia</taxon>
    </lineage>
</organism>
<dbReference type="AlphaFoldDB" id="A0A2U1LYI8"/>
<dbReference type="EMBL" id="PKPP01007205">
    <property type="protein sequence ID" value="PWA54068.1"/>
    <property type="molecule type" value="Genomic_DNA"/>
</dbReference>
<dbReference type="OrthoDB" id="1938430at2759"/>
<keyword evidence="3" id="KW-0808">Transferase</keyword>
<feature type="domain" description="Reverse transcriptase zinc-binding" evidence="2">
    <location>
        <begin position="448"/>
        <end position="476"/>
    </location>
</feature>
<keyword evidence="4" id="KW-1185">Reference proteome</keyword>
<feature type="region of interest" description="Disordered" evidence="1">
    <location>
        <begin position="61"/>
        <end position="116"/>
    </location>
</feature>
<gene>
    <name evidence="3" type="ORF">CTI12_AA420590</name>
</gene>
<evidence type="ECO:0000313" key="4">
    <source>
        <dbReference type="Proteomes" id="UP000245207"/>
    </source>
</evidence>
<feature type="region of interest" description="Disordered" evidence="1">
    <location>
        <begin position="358"/>
        <end position="391"/>
    </location>
</feature>
<dbReference type="PANTHER" id="PTHR31286:SF180">
    <property type="entry name" value="OS10G0362600 PROTEIN"/>
    <property type="match status" value="1"/>
</dbReference>
<feature type="compositionally biased region" description="Gly residues" evidence="1">
    <location>
        <begin position="363"/>
        <end position="383"/>
    </location>
</feature>
<feature type="compositionally biased region" description="Polar residues" evidence="1">
    <location>
        <begin position="96"/>
        <end position="109"/>
    </location>
</feature>
<dbReference type="STRING" id="35608.A0A2U1LYI8"/>
<keyword evidence="3" id="KW-0548">Nucleotidyltransferase</keyword>
<keyword evidence="3" id="KW-0695">RNA-directed DNA polymerase</keyword>
<proteinExistence type="predicted"/>
<comment type="caution">
    <text evidence="3">The sequence shown here is derived from an EMBL/GenBank/DDBJ whole genome shotgun (WGS) entry which is preliminary data.</text>
</comment>
<accession>A0A2U1LYI8</accession>
<name>A0A2U1LYI8_ARTAN</name>
<feature type="region of interest" description="Disordered" evidence="1">
    <location>
        <begin position="1"/>
        <end position="39"/>
    </location>
</feature>
<dbReference type="Proteomes" id="UP000245207">
    <property type="component" value="Unassembled WGS sequence"/>
</dbReference>